<dbReference type="PANTHER" id="PTHR10091:SF0">
    <property type="entry name" value="GALACTOSE MUTAROTASE"/>
    <property type="match status" value="1"/>
</dbReference>
<dbReference type="InterPro" id="IPR047215">
    <property type="entry name" value="Galactose_mutarotase-like"/>
</dbReference>
<dbReference type="AlphaFoldDB" id="A0AA39GC80"/>
<reference evidence="5" key="1">
    <citation type="submission" date="2022-10" db="EMBL/GenBank/DDBJ databases">
        <title>Determination and structural analysis of whole genome sequence of Sarocladium strictum F4-1.</title>
        <authorList>
            <person name="Hu L."/>
            <person name="Jiang Y."/>
        </authorList>
    </citation>
    <scope>NUCLEOTIDE SEQUENCE</scope>
    <source>
        <strain evidence="5">F4-1</strain>
    </source>
</reference>
<sequence>MPDNGFTFLPLGAIIQTFTVNGVNIVQGFDTPEQYKSHNAPFFGETIGRVANRLSNSRLDSFNGKTYPLAANDGTNTLHGGNVGWGKKEWKGPTPVGLREIPGVEGLKGGESVEFTLTSEDGDEGFPGTVEARIVYTTGTVATPDGKEAVVLGMDYSAKLVSGADETPINMTNHSYFNPAGVDADTYADTEITLSTANHLPVDDRAIPLGNVAPFPNIQANTPFTLHAAEPFIDHCFTVTSTPSSVPVDTRSLPLDKHVQAYSPHTKIHLEVLSTEPAFQFYTGDGIDVPEVGGLKARGKRSGFCCEPSRWVNAANVEEWKGQMTLKKGEEYGCRIVYKAWAD</sequence>
<comment type="similarity">
    <text evidence="1">Belongs to the aldose epimerase family.</text>
</comment>
<dbReference type="PANTHER" id="PTHR10091">
    <property type="entry name" value="ALDOSE-1-EPIMERASE"/>
    <property type="match status" value="1"/>
</dbReference>
<keyword evidence="6" id="KW-1185">Reference proteome</keyword>
<keyword evidence="2" id="KW-0413">Isomerase</keyword>
<dbReference type="SUPFAM" id="SSF74650">
    <property type="entry name" value="Galactose mutarotase-like"/>
    <property type="match status" value="1"/>
</dbReference>
<evidence type="ECO:0000256" key="3">
    <source>
        <dbReference type="ARBA" id="ARBA00023277"/>
    </source>
</evidence>
<dbReference type="InterPro" id="IPR008183">
    <property type="entry name" value="Aldose_1/G6P_1-epimerase"/>
</dbReference>
<dbReference type="InterPro" id="IPR014718">
    <property type="entry name" value="GH-type_carb-bd"/>
</dbReference>
<organism evidence="5 6">
    <name type="scientific">Sarocladium strictum</name>
    <name type="common">Black bundle disease fungus</name>
    <name type="synonym">Acremonium strictum</name>
    <dbReference type="NCBI Taxonomy" id="5046"/>
    <lineage>
        <taxon>Eukaryota</taxon>
        <taxon>Fungi</taxon>
        <taxon>Dikarya</taxon>
        <taxon>Ascomycota</taxon>
        <taxon>Pezizomycotina</taxon>
        <taxon>Sordariomycetes</taxon>
        <taxon>Hypocreomycetidae</taxon>
        <taxon>Hypocreales</taxon>
        <taxon>Sarocladiaceae</taxon>
        <taxon>Sarocladium</taxon>
    </lineage>
</organism>
<feature type="region of interest" description="Disordered" evidence="4">
    <location>
        <begin position="84"/>
        <end position="103"/>
    </location>
</feature>
<dbReference type="Proteomes" id="UP001175261">
    <property type="component" value="Unassembled WGS sequence"/>
</dbReference>
<dbReference type="CDD" id="cd09019">
    <property type="entry name" value="galactose_mutarotase_like"/>
    <property type="match status" value="1"/>
</dbReference>
<gene>
    <name evidence="5" type="ORF">NLU13_8716</name>
</gene>
<evidence type="ECO:0000256" key="4">
    <source>
        <dbReference type="SAM" id="MobiDB-lite"/>
    </source>
</evidence>
<evidence type="ECO:0000313" key="5">
    <source>
        <dbReference type="EMBL" id="KAK0384630.1"/>
    </source>
</evidence>
<dbReference type="EMBL" id="JAPDFR010000008">
    <property type="protein sequence ID" value="KAK0384630.1"/>
    <property type="molecule type" value="Genomic_DNA"/>
</dbReference>
<keyword evidence="3" id="KW-0119">Carbohydrate metabolism</keyword>
<evidence type="ECO:0000256" key="1">
    <source>
        <dbReference type="ARBA" id="ARBA00006206"/>
    </source>
</evidence>
<dbReference type="GO" id="GO:0004034">
    <property type="term" value="F:aldose 1-epimerase activity"/>
    <property type="evidence" value="ECO:0007669"/>
    <property type="project" value="TreeGrafter"/>
</dbReference>
<evidence type="ECO:0000256" key="2">
    <source>
        <dbReference type="ARBA" id="ARBA00023235"/>
    </source>
</evidence>
<accession>A0AA39GC80</accession>
<dbReference type="GO" id="GO:0033499">
    <property type="term" value="P:galactose catabolic process via UDP-galactose, Leloir pathway"/>
    <property type="evidence" value="ECO:0007669"/>
    <property type="project" value="TreeGrafter"/>
</dbReference>
<comment type="caution">
    <text evidence="5">The sequence shown here is derived from an EMBL/GenBank/DDBJ whole genome shotgun (WGS) entry which is preliminary data.</text>
</comment>
<proteinExistence type="inferred from homology"/>
<name>A0AA39GC80_SARSR</name>
<dbReference type="GO" id="GO:0030246">
    <property type="term" value="F:carbohydrate binding"/>
    <property type="evidence" value="ECO:0007669"/>
    <property type="project" value="InterPro"/>
</dbReference>
<dbReference type="Pfam" id="PF01263">
    <property type="entry name" value="Aldose_epim"/>
    <property type="match status" value="1"/>
</dbReference>
<evidence type="ECO:0000313" key="6">
    <source>
        <dbReference type="Proteomes" id="UP001175261"/>
    </source>
</evidence>
<dbReference type="GO" id="GO:0006006">
    <property type="term" value="P:glucose metabolic process"/>
    <property type="evidence" value="ECO:0007669"/>
    <property type="project" value="TreeGrafter"/>
</dbReference>
<evidence type="ECO:0008006" key="7">
    <source>
        <dbReference type="Google" id="ProtNLM"/>
    </source>
</evidence>
<dbReference type="InterPro" id="IPR011013">
    <property type="entry name" value="Gal_mutarotase_sf_dom"/>
</dbReference>
<protein>
    <recommendedName>
        <fullName evidence="7">Aldose 1-epimerase</fullName>
    </recommendedName>
</protein>
<dbReference type="Gene3D" id="2.70.98.10">
    <property type="match status" value="1"/>
</dbReference>